<evidence type="ECO:0000313" key="1">
    <source>
        <dbReference type="EMBL" id="VFK12661.1"/>
    </source>
</evidence>
<sequence length="95" mass="10583">MSITVPEIEPVAIRSQAKNRLIHVELTGGRIVAFPADRFRILKEASENELREVQVEVGGYALRWDALDEDLTVAGVIAGRFQLPLPEDYPQARVA</sequence>
<dbReference type="EMBL" id="CAADFK010000039">
    <property type="protein sequence ID" value="VFK12661.1"/>
    <property type="molecule type" value="Genomic_DNA"/>
</dbReference>
<reference evidence="1" key="1">
    <citation type="submission" date="2019-02" db="EMBL/GenBank/DDBJ databases">
        <authorList>
            <person name="Gruber-Vodicka R. H."/>
            <person name="Seah K. B. B."/>
        </authorList>
    </citation>
    <scope>NUCLEOTIDE SEQUENCE</scope>
    <source>
        <strain evidence="1">BECK_S313</strain>
    </source>
</reference>
<dbReference type="AlphaFoldDB" id="A0A450W6W9"/>
<proteinExistence type="predicted"/>
<protein>
    <recommendedName>
        <fullName evidence="2">DUF2442 domain-containing protein</fullName>
    </recommendedName>
</protein>
<dbReference type="Gene3D" id="3.30.2020.40">
    <property type="entry name" value="Uncharacterised protein PF10387, DUF2442"/>
    <property type="match status" value="1"/>
</dbReference>
<accession>A0A450W6W9</accession>
<dbReference type="InterPro" id="IPR018841">
    <property type="entry name" value="DUF2442"/>
</dbReference>
<organism evidence="1">
    <name type="scientific">Candidatus Kentrum sp. LPFa</name>
    <dbReference type="NCBI Taxonomy" id="2126335"/>
    <lineage>
        <taxon>Bacteria</taxon>
        <taxon>Pseudomonadati</taxon>
        <taxon>Pseudomonadota</taxon>
        <taxon>Gammaproteobacteria</taxon>
        <taxon>Candidatus Kentrum</taxon>
    </lineage>
</organism>
<evidence type="ECO:0008006" key="2">
    <source>
        <dbReference type="Google" id="ProtNLM"/>
    </source>
</evidence>
<dbReference type="Pfam" id="PF10387">
    <property type="entry name" value="DUF2442"/>
    <property type="match status" value="1"/>
</dbReference>
<name>A0A450W6W9_9GAMM</name>
<gene>
    <name evidence="1" type="ORF">BECKLPF1236B_GA0070989_103916</name>
</gene>